<name>A0A376DAJ0_9GAMM</name>
<dbReference type="Proteomes" id="UP000255248">
    <property type="component" value="Unassembled WGS sequence"/>
</dbReference>
<dbReference type="EMBL" id="UFXZ01000001">
    <property type="protein sequence ID" value="STC85497.1"/>
    <property type="molecule type" value="Genomic_DNA"/>
</dbReference>
<evidence type="ECO:0000313" key="2">
    <source>
        <dbReference type="Proteomes" id="UP000255248"/>
    </source>
</evidence>
<organism evidence="1 2">
    <name type="scientific">Edwardsiella hoshinae</name>
    <dbReference type="NCBI Taxonomy" id="93378"/>
    <lineage>
        <taxon>Bacteria</taxon>
        <taxon>Pseudomonadati</taxon>
        <taxon>Pseudomonadota</taxon>
        <taxon>Gammaproteobacteria</taxon>
        <taxon>Enterobacterales</taxon>
        <taxon>Hafniaceae</taxon>
        <taxon>Edwardsiella</taxon>
    </lineage>
</organism>
<evidence type="ECO:0000313" key="1">
    <source>
        <dbReference type="EMBL" id="STC85497.1"/>
    </source>
</evidence>
<accession>A0A376DAJ0</accession>
<reference evidence="1 2" key="1">
    <citation type="submission" date="2018-06" db="EMBL/GenBank/DDBJ databases">
        <authorList>
            <consortium name="Pathogen Informatics"/>
            <person name="Doyle S."/>
        </authorList>
    </citation>
    <scope>NUCLEOTIDE SEQUENCE [LARGE SCALE GENOMIC DNA]</scope>
    <source>
        <strain evidence="1 2">NCTC12121</strain>
    </source>
</reference>
<protein>
    <submittedName>
        <fullName evidence="1">Uncharacterized protein</fullName>
    </submittedName>
</protein>
<sequence>MQAIALADRLNNNIAPQDYSANGNAPWKKANNINYVNYTCRKH</sequence>
<gene>
    <name evidence="1" type="ORF">NCTC12121_00862</name>
</gene>
<dbReference type="AlphaFoldDB" id="A0A376DAJ0"/>
<proteinExistence type="predicted"/>